<keyword evidence="1" id="KW-0175">Coiled coil</keyword>
<organism evidence="3 4">
    <name type="scientific">Discostella pseudostelligera</name>
    <dbReference type="NCBI Taxonomy" id="259834"/>
    <lineage>
        <taxon>Eukaryota</taxon>
        <taxon>Sar</taxon>
        <taxon>Stramenopiles</taxon>
        <taxon>Ochrophyta</taxon>
        <taxon>Bacillariophyta</taxon>
        <taxon>Coscinodiscophyceae</taxon>
        <taxon>Thalassiosirophycidae</taxon>
        <taxon>Stephanodiscales</taxon>
        <taxon>Stephanodiscaceae</taxon>
        <taxon>Discostella</taxon>
    </lineage>
</organism>
<evidence type="ECO:0000256" key="1">
    <source>
        <dbReference type="SAM" id="Coils"/>
    </source>
</evidence>
<dbReference type="AlphaFoldDB" id="A0ABD3MC14"/>
<proteinExistence type="predicted"/>
<accession>A0ABD3MC14</accession>
<reference evidence="3 4" key="1">
    <citation type="submission" date="2024-10" db="EMBL/GenBank/DDBJ databases">
        <title>Updated reference genomes for cyclostephanoid diatoms.</title>
        <authorList>
            <person name="Roberts W.R."/>
            <person name="Alverson A.J."/>
        </authorList>
    </citation>
    <scope>NUCLEOTIDE SEQUENCE [LARGE SCALE GENOMIC DNA]</scope>
    <source>
        <strain evidence="3 4">AJA232-27</strain>
    </source>
</reference>
<feature type="region of interest" description="Disordered" evidence="2">
    <location>
        <begin position="1"/>
        <end position="24"/>
    </location>
</feature>
<dbReference type="Proteomes" id="UP001530293">
    <property type="component" value="Unassembled WGS sequence"/>
</dbReference>
<comment type="caution">
    <text evidence="3">The sequence shown here is derived from an EMBL/GenBank/DDBJ whole genome shotgun (WGS) entry which is preliminary data.</text>
</comment>
<protein>
    <submittedName>
        <fullName evidence="3">Uncharacterized protein</fullName>
    </submittedName>
</protein>
<feature type="coiled-coil region" evidence="1">
    <location>
        <begin position="82"/>
        <end position="261"/>
    </location>
</feature>
<evidence type="ECO:0000313" key="4">
    <source>
        <dbReference type="Proteomes" id="UP001530293"/>
    </source>
</evidence>
<dbReference type="EMBL" id="JALLBG020000189">
    <property type="protein sequence ID" value="KAL3760331.1"/>
    <property type="molecule type" value="Genomic_DNA"/>
</dbReference>
<sequence length="340" mass="39860">MTLPHISESFDSSSDSAEKEETMKSLTDLLRQRDAEIHALRQEKAELQNQLMLRGNPINLDQAYADLLAHLKKREAEFNSSMSEQVDRQRSLERDIRKLKDKVHASRKLIEDQETNITLIDTEASERLTTMQHQLEAAIKANQDKSQNIIELENMIECLTIEAERNDEERNTDKALIDRLTGLVEKFERGQNELECVNEEMQNRLDTLRRMIEDKEAELRDVERSCDERKGELLDGSDRMRRQLNEIIANQRHVIESKEEEIHLLKMQVCKYEDIIDEAEYVTHEQRCALMENKREIEKLSSAIERVENTGLLSQLDKIWCGSSNVDYTRMALPQRRDEY</sequence>
<name>A0ABD3MC14_9STRA</name>
<evidence type="ECO:0000313" key="3">
    <source>
        <dbReference type="EMBL" id="KAL3760331.1"/>
    </source>
</evidence>
<evidence type="ECO:0000256" key="2">
    <source>
        <dbReference type="SAM" id="MobiDB-lite"/>
    </source>
</evidence>
<keyword evidence="4" id="KW-1185">Reference proteome</keyword>
<gene>
    <name evidence="3" type="ORF">ACHAWU_006329</name>
</gene>